<comment type="caution">
    <text evidence="1">The sequence shown here is derived from an EMBL/GenBank/DDBJ whole genome shotgun (WGS) entry which is preliminary data.</text>
</comment>
<keyword evidence="2" id="KW-1185">Reference proteome</keyword>
<reference evidence="1" key="1">
    <citation type="submission" date="2020-05" db="EMBL/GenBank/DDBJ databases">
        <title>Large-scale comparative analyses of tick genomes elucidate their genetic diversity and vector capacities.</title>
        <authorList>
            <person name="Jia N."/>
            <person name="Wang J."/>
            <person name="Shi W."/>
            <person name="Du L."/>
            <person name="Sun Y."/>
            <person name="Zhan W."/>
            <person name="Jiang J."/>
            <person name="Wang Q."/>
            <person name="Zhang B."/>
            <person name="Ji P."/>
            <person name="Sakyi L.B."/>
            <person name="Cui X."/>
            <person name="Yuan T."/>
            <person name="Jiang B."/>
            <person name="Yang W."/>
            <person name="Lam T.T.-Y."/>
            <person name="Chang Q."/>
            <person name="Ding S."/>
            <person name="Wang X."/>
            <person name="Zhu J."/>
            <person name="Ruan X."/>
            <person name="Zhao L."/>
            <person name="Wei J."/>
            <person name="Que T."/>
            <person name="Du C."/>
            <person name="Cheng J."/>
            <person name="Dai P."/>
            <person name="Han X."/>
            <person name="Huang E."/>
            <person name="Gao Y."/>
            <person name="Liu J."/>
            <person name="Shao H."/>
            <person name="Ye R."/>
            <person name="Li L."/>
            <person name="Wei W."/>
            <person name="Wang X."/>
            <person name="Wang C."/>
            <person name="Yang T."/>
            <person name="Huo Q."/>
            <person name="Li W."/>
            <person name="Guo W."/>
            <person name="Chen H."/>
            <person name="Zhou L."/>
            <person name="Ni X."/>
            <person name="Tian J."/>
            <person name="Zhou Y."/>
            <person name="Sheng Y."/>
            <person name="Liu T."/>
            <person name="Pan Y."/>
            <person name="Xia L."/>
            <person name="Li J."/>
            <person name="Zhao F."/>
            <person name="Cao W."/>
        </authorList>
    </citation>
    <scope>NUCLEOTIDE SEQUENCE</scope>
    <source>
        <strain evidence="1">Hyas-2018</strain>
    </source>
</reference>
<dbReference type="Proteomes" id="UP000821845">
    <property type="component" value="Chromosome 2"/>
</dbReference>
<dbReference type="EMBL" id="CM023482">
    <property type="protein sequence ID" value="KAH6940305.1"/>
    <property type="molecule type" value="Genomic_DNA"/>
</dbReference>
<sequence length="512" mass="55759">MAVVRKLISNASGRSQEHLRSNPSSSRRKWFKSTLVLVPLFGAHYAFLLGMSLAAAGDLLELVWLYVDQLFSSFQGYSSDRLATTQHVHSFGGAAFHFSFGGVLRNVPDQAQKLRGRPFSLNCKFRATSQYIVQIFRYCGPTEKVKQLLAPRRVVSNPTECPGGSPGSTKTPRWDLGLTCGSSGGRTRAQQGAFFSHPAVLRHLCATEMSVNCEAASVVTETQGCAEGTTADMDTCTPTHKEPSTSGSGKRPIDASSPASAASVAPTTSKRSCVAPNDEFSAFRASGSVYKATVKPLACFDAASFSNRALQQALNFCLKTSNFQGLAIHKSTNTVSVWVRSLQDVDRLRTLQAVATAEDKTVPVQAYLTPGTDLRRYVVTGVDMGESPEELVKCITCASHQVGFVVAQLYCFFNGEVQTELRKLIQRWRCDRRGPGERQLQHRHSLFTQSVTFFSKGQSSIQSFHSMDRTKSPSPNLVSNAARVDSDDGGTPVSQRNGGTPEEKLLEKESCL</sequence>
<proteinExistence type="predicted"/>
<name>A0ACB7T0B6_HYAAI</name>
<gene>
    <name evidence="1" type="ORF">HPB50_026632</name>
</gene>
<evidence type="ECO:0000313" key="1">
    <source>
        <dbReference type="EMBL" id="KAH6940305.1"/>
    </source>
</evidence>
<protein>
    <submittedName>
        <fullName evidence="1">Uncharacterized protein</fullName>
    </submittedName>
</protein>
<organism evidence="1 2">
    <name type="scientific">Hyalomma asiaticum</name>
    <name type="common">Tick</name>
    <dbReference type="NCBI Taxonomy" id="266040"/>
    <lineage>
        <taxon>Eukaryota</taxon>
        <taxon>Metazoa</taxon>
        <taxon>Ecdysozoa</taxon>
        <taxon>Arthropoda</taxon>
        <taxon>Chelicerata</taxon>
        <taxon>Arachnida</taxon>
        <taxon>Acari</taxon>
        <taxon>Parasitiformes</taxon>
        <taxon>Ixodida</taxon>
        <taxon>Ixodoidea</taxon>
        <taxon>Ixodidae</taxon>
        <taxon>Hyalomminae</taxon>
        <taxon>Hyalomma</taxon>
    </lineage>
</organism>
<evidence type="ECO:0000313" key="2">
    <source>
        <dbReference type="Proteomes" id="UP000821845"/>
    </source>
</evidence>
<accession>A0ACB7T0B6</accession>